<gene>
    <name evidence="1" type="ORF">J2Z48_001940</name>
</gene>
<evidence type="ECO:0000313" key="2">
    <source>
        <dbReference type="Proteomes" id="UP001238450"/>
    </source>
</evidence>
<accession>A0AAJ1TJQ1</accession>
<organism evidence="1 2">
    <name type="scientific">Croceifilum oryzae</name>
    <dbReference type="NCBI Taxonomy" id="1553429"/>
    <lineage>
        <taxon>Bacteria</taxon>
        <taxon>Bacillati</taxon>
        <taxon>Bacillota</taxon>
        <taxon>Bacilli</taxon>
        <taxon>Bacillales</taxon>
        <taxon>Thermoactinomycetaceae</taxon>
        <taxon>Croceifilum</taxon>
    </lineage>
</organism>
<comment type="caution">
    <text evidence="1">The sequence shown here is derived from an EMBL/GenBank/DDBJ whole genome shotgun (WGS) entry which is preliminary data.</text>
</comment>
<name>A0AAJ1TJQ1_9BACL</name>
<dbReference type="AlphaFoldDB" id="A0AAJ1TJQ1"/>
<dbReference type="EMBL" id="JAUSUV010000007">
    <property type="protein sequence ID" value="MDQ0417767.1"/>
    <property type="molecule type" value="Genomic_DNA"/>
</dbReference>
<evidence type="ECO:0000313" key="1">
    <source>
        <dbReference type="EMBL" id="MDQ0417767.1"/>
    </source>
</evidence>
<dbReference type="RefSeq" id="WP_307252975.1">
    <property type="nucleotide sequence ID" value="NZ_JAUSUV010000007.1"/>
</dbReference>
<reference evidence="1 2" key="1">
    <citation type="submission" date="2023-07" db="EMBL/GenBank/DDBJ databases">
        <title>Genomic Encyclopedia of Type Strains, Phase IV (KMG-IV): sequencing the most valuable type-strain genomes for metagenomic binning, comparative biology and taxonomic classification.</title>
        <authorList>
            <person name="Goeker M."/>
        </authorList>
    </citation>
    <scope>NUCLEOTIDE SEQUENCE [LARGE SCALE GENOMIC DNA]</scope>
    <source>
        <strain evidence="1 2">DSM 46876</strain>
    </source>
</reference>
<sequence>MSGESIEAFSFRLSKRVDVGKHVMKDLLGDRGLGESVRYLLRYRSLREVGMSASPSAVGAGAKLAQNAQTCCTKTPRLRIATLSRIANIARIELTLLSLYPNSG</sequence>
<proteinExistence type="predicted"/>
<keyword evidence="2" id="KW-1185">Reference proteome</keyword>
<dbReference type="Proteomes" id="UP001238450">
    <property type="component" value="Unassembled WGS sequence"/>
</dbReference>
<protein>
    <submittedName>
        <fullName evidence="1">Uncharacterized protein</fullName>
    </submittedName>
</protein>